<reference evidence="2" key="1">
    <citation type="journal article" date="2014" name="Proc. Natl. Acad. Sci. U.S.A.">
        <title>Extensive sampling of basidiomycete genomes demonstrates inadequacy of the white-rot/brown-rot paradigm for wood decay fungi.</title>
        <authorList>
            <person name="Riley R."/>
            <person name="Salamov A.A."/>
            <person name="Brown D.W."/>
            <person name="Nagy L.G."/>
            <person name="Floudas D."/>
            <person name="Held B.W."/>
            <person name="Levasseur A."/>
            <person name="Lombard V."/>
            <person name="Morin E."/>
            <person name="Otillar R."/>
            <person name="Lindquist E.A."/>
            <person name="Sun H."/>
            <person name="LaButti K.M."/>
            <person name="Schmutz J."/>
            <person name="Jabbour D."/>
            <person name="Luo H."/>
            <person name="Baker S.E."/>
            <person name="Pisabarro A.G."/>
            <person name="Walton J.D."/>
            <person name="Blanchette R.A."/>
            <person name="Henrissat B."/>
            <person name="Martin F."/>
            <person name="Cullen D."/>
            <person name="Hibbett D.S."/>
            <person name="Grigoriev I.V."/>
        </authorList>
    </citation>
    <scope>NUCLEOTIDE SEQUENCE [LARGE SCALE GENOMIC DNA]</scope>
    <source>
        <strain evidence="2">MUCL 33604</strain>
    </source>
</reference>
<dbReference type="HOGENOM" id="CLU_048465_0_0_1"/>
<dbReference type="InterPro" id="IPR032675">
    <property type="entry name" value="LRR_dom_sf"/>
</dbReference>
<dbReference type="InParanoid" id="A0A067Q9Z0"/>
<dbReference type="OrthoDB" id="3235026at2759"/>
<protein>
    <recommendedName>
        <fullName evidence="3">F-box domain-containing protein</fullName>
    </recommendedName>
</protein>
<evidence type="ECO:0000313" key="2">
    <source>
        <dbReference type="Proteomes" id="UP000027265"/>
    </source>
</evidence>
<keyword evidence="2" id="KW-1185">Reference proteome</keyword>
<name>A0A067Q9Z0_9AGAM</name>
<gene>
    <name evidence="1" type="ORF">JAAARDRAFT_32718</name>
</gene>
<dbReference type="Proteomes" id="UP000027265">
    <property type="component" value="Unassembled WGS sequence"/>
</dbReference>
<dbReference type="SUPFAM" id="SSF52047">
    <property type="entry name" value="RNI-like"/>
    <property type="match status" value="1"/>
</dbReference>
<dbReference type="AlphaFoldDB" id="A0A067Q9Z0"/>
<dbReference type="EMBL" id="KL197714">
    <property type="protein sequence ID" value="KDQ60337.1"/>
    <property type="molecule type" value="Genomic_DNA"/>
</dbReference>
<evidence type="ECO:0000313" key="1">
    <source>
        <dbReference type="EMBL" id="KDQ60337.1"/>
    </source>
</evidence>
<organism evidence="1 2">
    <name type="scientific">Jaapia argillacea MUCL 33604</name>
    <dbReference type="NCBI Taxonomy" id="933084"/>
    <lineage>
        <taxon>Eukaryota</taxon>
        <taxon>Fungi</taxon>
        <taxon>Dikarya</taxon>
        <taxon>Basidiomycota</taxon>
        <taxon>Agaricomycotina</taxon>
        <taxon>Agaricomycetes</taxon>
        <taxon>Agaricomycetidae</taxon>
        <taxon>Jaapiales</taxon>
        <taxon>Jaapiaceae</taxon>
        <taxon>Jaapia</taxon>
    </lineage>
</organism>
<proteinExistence type="predicted"/>
<evidence type="ECO:0008006" key="3">
    <source>
        <dbReference type="Google" id="ProtNLM"/>
    </source>
</evidence>
<sequence>MAWSSLPPEIKLNVIDLLEVEQIKALASIDSETRSLCVPFVFKSVNVKSYEDLLNFLDEVPRDYYQCIRRLSLCTKSTKDNNAQGVFFTHATTDNPSPHPRTDALIALIAHCARLEELSLLLMGSLANTIIPYFEMLHNLRSLTIDNAGDEERTPISERLAVSIAASCPTLTHLSLSCISRSVIHASESLGVYPYIPLVSNDDDVPPHPRLGSALSLPSLLSIPTLKKLAIRDTHLGDPLWESVDPQCHLEVLDLGSSYHETDERNRTYIECILAKVYSTVDEFTLNTSITSIPPAMRLRRLRLTPLVPLSRFTQTLSSFSTSPVEKISIECHEEDLVDVCETLEEFLSTRVEMTELGFFKDLSDVSLTIKHEGDETWSSVGEGMSFKDGLLLDREERLQRLQEYCRDLNLTGLLADLGCEVVATSEGEKRVVVDRQL</sequence>
<dbReference type="Gene3D" id="3.80.10.10">
    <property type="entry name" value="Ribonuclease Inhibitor"/>
    <property type="match status" value="1"/>
</dbReference>
<accession>A0A067Q9Z0</accession>